<proteinExistence type="predicted"/>
<evidence type="ECO:0000313" key="1">
    <source>
        <dbReference type="EMBL" id="SHJ17179.1"/>
    </source>
</evidence>
<dbReference type="STRING" id="1121476.SAMN02745751_01916"/>
<reference evidence="1 2" key="1">
    <citation type="submission" date="2016-11" db="EMBL/GenBank/DDBJ databases">
        <authorList>
            <person name="Jaros S."/>
            <person name="Januszkiewicz K."/>
            <person name="Wedrychowicz H."/>
        </authorList>
    </citation>
    <scope>NUCLEOTIDE SEQUENCE [LARGE SCALE GENOMIC DNA]</scope>
    <source>
        <strain evidence="1 2">DSM 17477</strain>
    </source>
</reference>
<dbReference type="Proteomes" id="UP000184052">
    <property type="component" value="Unassembled WGS sequence"/>
</dbReference>
<evidence type="ECO:0000313" key="2">
    <source>
        <dbReference type="Proteomes" id="UP000184052"/>
    </source>
</evidence>
<dbReference type="AlphaFoldDB" id="A0A1M6H517"/>
<protein>
    <submittedName>
        <fullName evidence="1">Uncharacterized protein</fullName>
    </submittedName>
</protein>
<accession>A0A1M6H517</accession>
<keyword evidence="2" id="KW-1185">Reference proteome</keyword>
<dbReference type="EMBL" id="FQZL01000012">
    <property type="protein sequence ID" value="SHJ17179.1"/>
    <property type="molecule type" value="Genomic_DNA"/>
</dbReference>
<sequence length="39" mass="4990">MRNYLKEGYETYKRIEYYRTEKRRNESRNNIRDILGNVF</sequence>
<organism evidence="1 2">
    <name type="scientific">Dethiosulfatibacter aminovorans DSM 17477</name>
    <dbReference type="NCBI Taxonomy" id="1121476"/>
    <lineage>
        <taxon>Bacteria</taxon>
        <taxon>Bacillati</taxon>
        <taxon>Bacillota</taxon>
        <taxon>Tissierellia</taxon>
        <taxon>Dethiosulfatibacter</taxon>
    </lineage>
</organism>
<gene>
    <name evidence="1" type="ORF">SAMN02745751_01916</name>
</gene>
<name>A0A1M6H517_9FIRM</name>